<dbReference type="InterPro" id="IPR009050">
    <property type="entry name" value="Globin-like_sf"/>
</dbReference>
<proteinExistence type="predicted"/>
<name>A0ABQ3G8R2_9BURK</name>
<dbReference type="Gene3D" id="1.10.490.10">
    <property type="entry name" value="Globins"/>
    <property type="match status" value="1"/>
</dbReference>
<dbReference type="Pfam" id="PF11563">
    <property type="entry name" value="Protoglobin"/>
    <property type="match status" value="1"/>
</dbReference>
<dbReference type="CDD" id="cd07041">
    <property type="entry name" value="STAS_RsbR_RsbS_like"/>
    <property type="match status" value="1"/>
</dbReference>
<comment type="caution">
    <text evidence="3">The sequence shown here is derived from an EMBL/GenBank/DDBJ whole genome shotgun (WGS) entry which is preliminary data.</text>
</comment>
<dbReference type="InterPro" id="IPR044398">
    <property type="entry name" value="Globin-sensor_dom"/>
</dbReference>
<dbReference type="Proteomes" id="UP000626210">
    <property type="component" value="Unassembled WGS sequence"/>
</dbReference>
<dbReference type="PROSITE" id="PS50801">
    <property type="entry name" value="STAS"/>
    <property type="match status" value="1"/>
</dbReference>
<dbReference type="SUPFAM" id="SSF52091">
    <property type="entry name" value="SpoIIaa-like"/>
    <property type="match status" value="1"/>
</dbReference>
<dbReference type="Gene3D" id="3.30.750.24">
    <property type="entry name" value="STAS domain"/>
    <property type="match status" value="1"/>
</dbReference>
<gene>
    <name evidence="3" type="ORF">GCM10007320_52200</name>
</gene>
<dbReference type="InterPro" id="IPR036513">
    <property type="entry name" value="STAS_dom_sf"/>
</dbReference>
<dbReference type="InterPro" id="IPR051932">
    <property type="entry name" value="Bact_StressResp_Reg"/>
</dbReference>
<dbReference type="PANTHER" id="PTHR33745:SF3">
    <property type="entry name" value="RSBT CO-ANTAGONIST PROTEIN RSBRC"/>
    <property type="match status" value="1"/>
</dbReference>
<evidence type="ECO:0000313" key="4">
    <source>
        <dbReference type="Proteomes" id="UP000626210"/>
    </source>
</evidence>
<dbReference type="RefSeq" id="WP_189689807.1">
    <property type="nucleotide sequence ID" value="NZ_BMYK01000024.1"/>
</dbReference>
<dbReference type="InterPro" id="IPR012292">
    <property type="entry name" value="Globin/Proto"/>
</dbReference>
<dbReference type="EMBL" id="BMYK01000024">
    <property type="protein sequence ID" value="GHC97429.1"/>
    <property type="molecule type" value="Genomic_DNA"/>
</dbReference>
<evidence type="ECO:0000259" key="2">
    <source>
        <dbReference type="PROSITE" id="PS50801"/>
    </source>
</evidence>
<dbReference type="InterPro" id="IPR002645">
    <property type="entry name" value="STAS_dom"/>
</dbReference>
<dbReference type="InterPro" id="IPR039379">
    <property type="entry name" value="Protoglobin_sensor_dom"/>
</dbReference>
<dbReference type="PANTHER" id="PTHR33745">
    <property type="entry name" value="RSBT ANTAGONIST PROTEIN RSBS-RELATED"/>
    <property type="match status" value="1"/>
</dbReference>
<sequence>MQTDIRDMTVDGLLQMHDLVPDDLAAVRKLGACVLPRLNEYGEIFYRWIADLPEYQVVFTSPEITAHARAEQLQYWRRTFAAEVDDRYVAERRHVGATHARIGLSLPSYFAAMNYSFVLLTKTLYDGQLGNDEYLVALQAFTKLMHFDITIVADTYSRLINERIAKQSQALLEMSTPVTQIWEDILMLPVVGIIDSRRAQDLMLAVLKRISQTRAKVFIMDISGVAVVDSGVANHLIKITKSTGLMGCTSLVSGISPEIAQTMVNLGFDVSQISTTATLHDALEHAFRLIGRSVTDIQRPA</sequence>
<dbReference type="Pfam" id="PF01740">
    <property type="entry name" value="STAS"/>
    <property type="match status" value="1"/>
</dbReference>
<dbReference type="SUPFAM" id="SSF46458">
    <property type="entry name" value="Globin-like"/>
    <property type="match status" value="1"/>
</dbReference>
<keyword evidence="1" id="KW-0597">Phosphoprotein</keyword>
<dbReference type="CDD" id="cd01068">
    <property type="entry name" value="globin_sensor"/>
    <property type="match status" value="1"/>
</dbReference>
<organism evidence="3 4">
    <name type="scientific">Pseudorhodoferax aquiterrae</name>
    <dbReference type="NCBI Taxonomy" id="747304"/>
    <lineage>
        <taxon>Bacteria</taxon>
        <taxon>Pseudomonadati</taxon>
        <taxon>Pseudomonadota</taxon>
        <taxon>Betaproteobacteria</taxon>
        <taxon>Burkholderiales</taxon>
        <taxon>Comamonadaceae</taxon>
    </lineage>
</organism>
<keyword evidence="4" id="KW-1185">Reference proteome</keyword>
<feature type="domain" description="STAS" evidence="2">
    <location>
        <begin position="175"/>
        <end position="286"/>
    </location>
</feature>
<evidence type="ECO:0000313" key="3">
    <source>
        <dbReference type="EMBL" id="GHC97429.1"/>
    </source>
</evidence>
<protein>
    <recommendedName>
        <fullName evidence="2">STAS domain-containing protein</fullName>
    </recommendedName>
</protein>
<accession>A0ABQ3G8R2</accession>
<reference evidence="4" key="1">
    <citation type="journal article" date="2019" name="Int. J. Syst. Evol. Microbiol.">
        <title>The Global Catalogue of Microorganisms (GCM) 10K type strain sequencing project: providing services to taxonomists for standard genome sequencing and annotation.</title>
        <authorList>
            <consortium name="The Broad Institute Genomics Platform"/>
            <consortium name="The Broad Institute Genome Sequencing Center for Infectious Disease"/>
            <person name="Wu L."/>
            <person name="Ma J."/>
        </authorList>
    </citation>
    <scope>NUCLEOTIDE SEQUENCE [LARGE SCALE GENOMIC DNA]</scope>
    <source>
        <strain evidence="4">KCTC 23314</strain>
    </source>
</reference>
<evidence type="ECO:0000256" key="1">
    <source>
        <dbReference type="ARBA" id="ARBA00022553"/>
    </source>
</evidence>